<keyword evidence="5 10" id="KW-0547">Nucleotide-binding</keyword>
<evidence type="ECO:0000256" key="2">
    <source>
        <dbReference type="ARBA" id="ARBA00008226"/>
    </source>
</evidence>
<dbReference type="PROSITE" id="PS50861">
    <property type="entry name" value="AA_TRNA_LIGASE_II_GLYAB"/>
    <property type="match status" value="1"/>
</dbReference>
<evidence type="ECO:0000256" key="5">
    <source>
        <dbReference type="ARBA" id="ARBA00022741"/>
    </source>
</evidence>
<evidence type="ECO:0000256" key="9">
    <source>
        <dbReference type="ARBA" id="ARBA00047937"/>
    </source>
</evidence>
<dbReference type="GO" id="GO:0004820">
    <property type="term" value="F:glycine-tRNA ligase activity"/>
    <property type="evidence" value="ECO:0007669"/>
    <property type="project" value="UniProtKB-UniRule"/>
</dbReference>
<gene>
    <name evidence="10" type="primary">glyS</name>
    <name evidence="12" type="ORF">AWH48_05070</name>
</gene>
<dbReference type="Proteomes" id="UP000077271">
    <property type="component" value="Unassembled WGS sequence"/>
</dbReference>
<dbReference type="OrthoDB" id="9775440at2"/>
<keyword evidence="4 10" id="KW-0436">Ligase</keyword>
<dbReference type="GO" id="GO:0006420">
    <property type="term" value="P:arginyl-tRNA aminoacylation"/>
    <property type="evidence" value="ECO:0007669"/>
    <property type="project" value="InterPro"/>
</dbReference>
<comment type="subunit">
    <text evidence="10">Tetramer of two alpha and two beta subunits.</text>
</comment>
<evidence type="ECO:0000256" key="8">
    <source>
        <dbReference type="ARBA" id="ARBA00023146"/>
    </source>
</evidence>
<dbReference type="InterPro" id="IPR015944">
    <property type="entry name" value="Gly-tRNA-synth_bsu"/>
</dbReference>
<comment type="subcellular location">
    <subcellularLocation>
        <location evidence="1 10">Cytoplasm</location>
    </subcellularLocation>
</comment>
<evidence type="ECO:0000313" key="12">
    <source>
        <dbReference type="EMBL" id="OAH56045.1"/>
    </source>
</evidence>
<evidence type="ECO:0000256" key="4">
    <source>
        <dbReference type="ARBA" id="ARBA00022598"/>
    </source>
</evidence>
<dbReference type="GO" id="GO:0006426">
    <property type="term" value="P:glycyl-tRNA aminoacylation"/>
    <property type="evidence" value="ECO:0007669"/>
    <property type="project" value="UniProtKB-UniRule"/>
</dbReference>
<comment type="similarity">
    <text evidence="2 10">Belongs to the class-II aminoacyl-tRNA synthetase family.</text>
</comment>
<evidence type="ECO:0000256" key="3">
    <source>
        <dbReference type="ARBA" id="ARBA00022490"/>
    </source>
</evidence>
<name>A0A177KSW8_9BACI</name>
<dbReference type="GO" id="GO:0005524">
    <property type="term" value="F:ATP binding"/>
    <property type="evidence" value="ECO:0007669"/>
    <property type="project" value="UniProtKB-UniRule"/>
</dbReference>
<comment type="catalytic activity">
    <reaction evidence="9 10">
        <text>tRNA(Gly) + glycine + ATP = glycyl-tRNA(Gly) + AMP + diphosphate</text>
        <dbReference type="Rhea" id="RHEA:16013"/>
        <dbReference type="Rhea" id="RHEA-COMP:9664"/>
        <dbReference type="Rhea" id="RHEA-COMP:9683"/>
        <dbReference type="ChEBI" id="CHEBI:30616"/>
        <dbReference type="ChEBI" id="CHEBI:33019"/>
        <dbReference type="ChEBI" id="CHEBI:57305"/>
        <dbReference type="ChEBI" id="CHEBI:78442"/>
        <dbReference type="ChEBI" id="CHEBI:78522"/>
        <dbReference type="ChEBI" id="CHEBI:456215"/>
        <dbReference type="EC" id="6.1.1.14"/>
    </reaction>
</comment>
<feature type="domain" description="DALR anticodon binding" evidence="11">
    <location>
        <begin position="584"/>
        <end position="674"/>
    </location>
</feature>
<evidence type="ECO:0000256" key="10">
    <source>
        <dbReference type="HAMAP-Rule" id="MF_00255"/>
    </source>
</evidence>
<dbReference type="SUPFAM" id="SSF109604">
    <property type="entry name" value="HD-domain/PDEase-like"/>
    <property type="match status" value="1"/>
</dbReference>
<keyword evidence="3 10" id="KW-0963">Cytoplasm</keyword>
<dbReference type="NCBIfam" id="TIGR00211">
    <property type="entry name" value="glyS"/>
    <property type="match status" value="1"/>
</dbReference>
<evidence type="ECO:0000256" key="1">
    <source>
        <dbReference type="ARBA" id="ARBA00004496"/>
    </source>
</evidence>
<sequence>MNKQDILLEIGLEEMPARFVTQSMNQLGEKVSKFLNEQNIEHGDVLLYSTPRRLAVIVKDTVDAQADTNEEAKGPAKKIAQSENGEWSKAAAGFAKGQGMSVDDIYFKEVNGVEYAYVNKFVKGRLTAELLPSLKDIALSLTFGKNMRWGNSDIRYVRPIKWIVALFGTKVIPFEMAGVQSGNETIGHRFLGTTAAIVDASSYEETLKQQFVIVDPIKRRNMIVEGLKELEKQNNWVIPIDDALLEEVNNLVEYPTALSGSFSEEFLDLPEEVLITSMKEHQRYFPVKKANGTLLPHFVTVRNGNDHAIDKVARGNEKVLRARLADADFFYKEDQKANIDGLVKKLEKIVYHEKIGTLSEKVARIRRISSALANLTHASEEVKTSTDRAAQICKFDLVTQMVYEFPELQGIMGEKYARQKGEKEDVAVAVNEHYKPRFAEDTVPSTKTGALVSLADKLDTITACFAVGIIPTGSQDPYALRRQATGIVQTMMDHEWHVPLADVIAAGVKEVLHDSIGEKDASTLKEEIIAFFMLRVKHILQEKGIRYDIIDAVLAKRSGTLKEMEEAASVLMSHKEDEEFKETMEALSRVVNIAKKAEDDQGVDPSFFENEEEKQLYSAYSDLETAWTRAESMSARYELLAGLKRLIEQYFDNTMVMAEDAQVKQNRLALMRRLAMFILEFADVPAIMTK</sequence>
<evidence type="ECO:0000256" key="6">
    <source>
        <dbReference type="ARBA" id="ARBA00022840"/>
    </source>
</evidence>
<keyword evidence="6 10" id="KW-0067">ATP-binding</keyword>
<comment type="caution">
    <text evidence="12">The sequence shown here is derived from an EMBL/GenBank/DDBJ whole genome shotgun (WGS) entry which is preliminary data.</text>
</comment>
<dbReference type="RefSeq" id="WP_018393959.1">
    <property type="nucleotide sequence ID" value="NZ_LQWZ01000023.1"/>
</dbReference>
<evidence type="ECO:0000259" key="11">
    <source>
        <dbReference type="Pfam" id="PF05746"/>
    </source>
</evidence>
<evidence type="ECO:0000313" key="13">
    <source>
        <dbReference type="Proteomes" id="UP000077271"/>
    </source>
</evidence>
<dbReference type="EMBL" id="LQWZ01000023">
    <property type="protein sequence ID" value="OAH56045.1"/>
    <property type="molecule type" value="Genomic_DNA"/>
</dbReference>
<keyword evidence="8 10" id="KW-0030">Aminoacyl-tRNA synthetase</keyword>
<dbReference type="Pfam" id="PF02092">
    <property type="entry name" value="tRNA_synt_2f"/>
    <property type="match status" value="1"/>
</dbReference>
<dbReference type="GO" id="GO:0004814">
    <property type="term" value="F:arginine-tRNA ligase activity"/>
    <property type="evidence" value="ECO:0007669"/>
    <property type="project" value="InterPro"/>
</dbReference>
<dbReference type="PRINTS" id="PR01045">
    <property type="entry name" value="TRNASYNTHGB"/>
</dbReference>
<proteinExistence type="inferred from homology"/>
<evidence type="ECO:0000256" key="7">
    <source>
        <dbReference type="ARBA" id="ARBA00022917"/>
    </source>
</evidence>
<dbReference type="AlphaFoldDB" id="A0A177KSW8"/>
<dbReference type="PANTHER" id="PTHR30075:SF2">
    <property type="entry name" value="GLYCINE--TRNA LIGASE, CHLOROPLASTIC_MITOCHONDRIAL 2"/>
    <property type="match status" value="1"/>
</dbReference>
<dbReference type="InterPro" id="IPR006194">
    <property type="entry name" value="Gly-tRNA-synth_heterodimer"/>
</dbReference>
<dbReference type="Pfam" id="PF05746">
    <property type="entry name" value="DALR_1"/>
    <property type="match status" value="1"/>
</dbReference>
<dbReference type="InterPro" id="IPR008909">
    <property type="entry name" value="DALR_anticod-bd"/>
</dbReference>
<organism evidence="12 13">
    <name type="scientific">Domibacillus aminovorans</name>
    <dbReference type="NCBI Taxonomy" id="29332"/>
    <lineage>
        <taxon>Bacteria</taxon>
        <taxon>Bacillati</taxon>
        <taxon>Bacillota</taxon>
        <taxon>Bacilli</taxon>
        <taxon>Bacillales</taxon>
        <taxon>Bacillaceae</taxon>
        <taxon>Domibacillus</taxon>
    </lineage>
</organism>
<dbReference type="EC" id="6.1.1.14" evidence="10"/>
<dbReference type="GO" id="GO:0005829">
    <property type="term" value="C:cytosol"/>
    <property type="evidence" value="ECO:0007669"/>
    <property type="project" value="TreeGrafter"/>
</dbReference>
<reference evidence="12 13" key="1">
    <citation type="submission" date="2016-01" db="EMBL/GenBank/DDBJ databases">
        <title>Investigation of taxonomic status of Bacillus aminovorans.</title>
        <authorList>
            <person name="Verma A."/>
            <person name="Pal Y."/>
            <person name="Krishnamurthi S."/>
        </authorList>
    </citation>
    <scope>NUCLEOTIDE SEQUENCE [LARGE SCALE GENOMIC DNA]</scope>
    <source>
        <strain evidence="12 13">DSM 4337</strain>
    </source>
</reference>
<dbReference type="PANTHER" id="PTHR30075">
    <property type="entry name" value="GLYCYL-TRNA SYNTHETASE"/>
    <property type="match status" value="1"/>
</dbReference>
<accession>A0A177KSW8</accession>
<keyword evidence="7 10" id="KW-0648">Protein biosynthesis</keyword>
<dbReference type="HAMAP" id="MF_00255">
    <property type="entry name" value="Gly_tRNA_synth_beta"/>
    <property type="match status" value="1"/>
</dbReference>
<protein>
    <recommendedName>
        <fullName evidence="10">Glycine--tRNA ligase beta subunit</fullName>
        <ecNumber evidence="10">6.1.1.14</ecNumber>
    </recommendedName>
    <alternativeName>
        <fullName evidence="10">Glycyl-tRNA synthetase beta subunit</fullName>
        <shortName evidence="10">GlyRS</shortName>
    </alternativeName>
</protein>